<evidence type="ECO:0000313" key="10">
    <source>
        <dbReference type="Proteomes" id="UP000663852"/>
    </source>
</evidence>
<name>A0A815GX91_ADIRI</name>
<proteinExistence type="predicted"/>
<keyword evidence="3 5" id="KW-1133">Transmembrane helix</keyword>
<dbReference type="PROSITE" id="PS50262">
    <property type="entry name" value="G_PROTEIN_RECEP_F1_2"/>
    <property type="match status" value="1"/>
</dbReference>
<evidence type="ECO:0000256" key="1">
    <source>
        <dbReference type="ARBA" id="ARBA00004370"/>
    </source>
</evidence>
<feature type="transmembrane region" description="Helical" evidence="5">
    <location>
        <begin position="76"/>
        <end position="101"/>
    </location>
</feature>
<feature type="domain" description="G-protein coupled receptors family 1 profile" evidence="6">
    <location>
        <begin position="22"/>
        <end position="242"/>
    </location>
</feature>
<evidence type="ECO:0000256" key="2">
    <source>
        <dbReference type="ARBA" id="ARBA00022692"/>
    </source>
</evidence>
<evidence type="ECO:0000313" key="9">
    <source>
        <dbReference type="Proteomes" id="UP000663828"/>
    </source>
</evidence>
<dbReference type="SUPFAM" id="SSF81321">
    <property type="entry name" value="Family A G protein-coupled receptor-like"/>
    <property type="match status" value="1"/>
</dbReference>
<protein>
    <recommendedName>
        <fullName evidence="6">G-protein coupled receptors family 1 profile domain-containing protein</fullName>
    </recommendedName>
</protein>
<dbReference type="GO" id="GO:0016020">
    <property type="term" value="C:membrane"/>
    <property type="evidence" value="ECO:0007669"/>
    <property type="project" value="UniProtKB-SubCell"/>
</dbReference>
<evidence type="ECO:0000313" key="8">
    <source>
        <dbReference type="EMBL" id="CAF1633903.1"/>
    </source>
</evidence>
<dbReference type="Gene3D" id="1.20.1070.10">
    <property type="entry name" value="Rhodopsin 7-helix transmembrane proteins"/>
    <property type="match status" value="1"/>
</dbReference>
<evidence type="ECO:0000256" key="5">
    <source>
        <dbReference type="SAM" id="Phobius"/>
    </source>
</evidence>
<feature type="transmembrane region" description="Helical" evidence="5">
    <location>
        <begin position="182"/>
        <end position="201"/>
    </location>
</feature>
<evidence type="ECO:0000313" key="7">
    <source>
        <dbReference type="EMBL" id="CAF1344601.1"/>
    </source>
</evidence>
<evidence type="ECO:0000256" key="3">
    <source>
        <dbReference type="ARBA" id="ARBA00022989"/>
    </source>
</evidence>
<reference evidence="7" key="1">
    <citation type="submission" date="2021-02" db="EMBL/GenBank/DDBJ databases">
        <authorList>
            <person name="Nowell W R."/>
        </authorList>
    </citation>
    <scope>NUCLEOTIDE SEQUENCE</scope>
</reference>
<feature type="transmembrane region" description="Helical" evidence="5">
    <location>
        <begin position="222"/>
        <end position="244"/>
    </location>
</feature>
<accession>A0A815GX91</accession>
<comment type="caution">
    <text evidence="7">The sequence shown here is derived from an EMBL/GenBank/DDBJ whole genome shotgun (WGS) entry which is preliminary data.</text>
</comment>
<gene>
    <name evidence="7" type="ORF">EDS130_LOCUS32930</name>
    <name evidence="8" type="ORF">XAT740_LOCUS52128</name>
</gene>
<evidence type="ECO:0000259" key="6">
    <source>
        <dbReference type="PROSITE" id="PS50262"/>
    </source>
</evidence>
<dbReference type="AlphaFoldDB" id="A0A815GX91"/>
<feature type="transmembrane region" description="Helical" evidence="5">
    <location>
        <begin position="12"/>
        <end position="31"/>
    </location>
</feature>
<dbReference type="EMBL" id="CAJNOR010008499">
    <property type="protein sequence ID" value="CAF1633903.1"/>
    <property type="molecule type" value="Genomic_DNA"/>
</dbReference>
<feature type="transmembrane region" description="Helical" evidence="5">
    <location>
        <begin position="122"/>
        <end position="147"/>
    </location>
</feature>
<comment type="subcellular location">
    <subcellularLocation>
        <location evidence="1">Membrane</location>
    </subcellularLocation>
</comment>
<keyword evidence="4 5" id="KW-0472">Membrane</keyword>
<dbReference type="InterPro" id="IPR017452">
    <property type="entry name" value="GPCR_Rhodpsn_7TM"/>
</dbReference>
<keyword evidence="9" id="KW-1185">Reference proteome</keyword>
<dbReference type="EMBL" id="CAJNOJ010000257">
    <property type="protein sequence ID" value="CAF1344601.1"/>
    <property type="molecule type" value="Genomic_DNA"/>
</dbReference>
<feature type="transmembrane region" description="Helical" evidence="5">
    <location>
        <begin position="256"/>
        <end position="277"/>
    </location>
</feature>
<keyword evidence="2 5" id="KW-0812">Transmembrane</keyword>
<evidence type="ECO:0000256" key="4">
    <source>
        <dbReference type="ARBA" id="ARBA00023136"/>
    </source>
</evidence>
<feature type="transmembrane region" description="Helical" evidence="5">
    <location>
        <begin position="43"/>
        <end position="64"/>
    </location>
</feature>
<organism evidence="7 10">
    <name type="scientific">Adineta ricciae</name>
    <name type="common">Rotifer</name>
    <dbReference type="NCBI Taxonomy" id="249248"/>
    <lineage>
        <taxon>Eukaryota</taxon>
        <taxon>Metazoa</taxon>
        <taxon>Spiralia</taxon>
        <taxon>Gnathifera</taxon>
        <taxon>Rotifera</taxon>
        <taxon>Eurotatoria</taxon>
        <taxon>Bdelloidea</taxon>
        <taxon>Adinetida</taxon>
        <taxon>Adinetidae</taxon>
        <taxon>Adineta</taxon>
    </lineage>
</organism>
<sequence length="304" mass="36356">MTIPFSVRFYLYFPLLIPSIPCSIFLLYHFLTNRTLRRALNNHVIIIILFLGLLYELTDVIWLMHYYRVRTTLFQTSAFCLLWVFIDVGIFVTITNLVAWASIQRHILIFHDTWVTTKRGRLVFHYIPSFICFLYPIMFYAYVFFIFNCDQPLNYNIIRCGYSFCATYDPIIGKLDGIVNNILPTFIVVIFSFLLFVRILLQKRRLRQRIHWRNYRKMAVQILSISGIYLLFYFPSMIIFTLFTCNVSLSDDIFDYYGSNIFFIPHIIMMIPFATIFSLPELRKKLHVAVYPWKRPAVHNHVRH</sequence>
<dbReference type="OrthoDB" id="9999745at2759"/>
<dbReference type="Proteomes" id="UP000663852">
    <property type="component" value="Unassembled WGS sequence"/>
</dbReference>
<dbReference type="Proteomes" id="UP000663828">
    <property type="component" value="Unassembled WGS sequence"/>
</dbReference>